<keyword evidence="3" id="KW-1185">Reference proteome</keyword>
<evidence type="ECO:0000256" key="1">
    <source>
        <dbReference type="SAM" id="MobiDB-lite"/>
    </source>
</evidence>
<organism evidence="2 3">
    <name type="scientific">Pelomonas cellulosilytica</name>
    <dbReference type="NCBI Taxonomy" id="2906762"/>
    <lineage>
        <taxon>Bacteria</taxon>
        <taxon>Pseudomonadati</taxon>
        <taxon>Pseudomonadota</taxon>
        <taxon>Betaproteobacteria</taxon>
        <taxon>Burkholderiales</taxon>
        <taxon>Sphaerotilaceae</taxon>
        <taxon>Roseateles</taxon>
    </lineage>
</organism>
<proteinExistence type="predicted"/>
<feature type="compositionally biased region" description="Low complexity" evidence="1">
    <location>
        <begin position="58"/>
        <end position="69"/>
    </location>
</feature>
<feature type="compositionally biased region" description="Polar residues" evidence="1">
    <location>
        <begin position="72"/>
        <end position="86"/>
    </location>
</feature>
<dbReference type="Proteomes" id="UP001200741">
    <property type="component" value="Unassembled WGS sequence"/>
</dbReference>
<protein>
    <submittedName>
        <fullName evidence="2">Uncharacterized protein</fullName>
    </submittedName>
</protein>
<feature type="compositionally biased region" description="Low complexity" evidence="1">
    <location>
        <begin position="1"/>
        <end position="25"/>
    </location>
</feature>
<name>A0ABS8Y1Y0_9BURK</name>
<reference evidence="2 3" key="1">
    <citation type="submission" date="2021-12" db="EMBL/GenBank/DDBJ databases">
        <title>Genome seq of P8.</title>
        <authorList>
            <person name="Seo T."/>
        </authorList>
    </citation>
    <scope>NUCLEOTIDE SEQUENCE [LARGE SCALE GENOMIC DNA]</scope>
    <source>
        <strain evidence="2 3">P8</strain>
    </source>
</reference>
<accession>A0ABS8Y1Y0</accession>
<evidence type="ECO:0000313" key="3">
    <source>
        <dbReference type="Proteomes" id="UP001200741"/>
    </source>
</evidence>
<feature type="region of interest" description="Disordered" evidence="1">
    <location>
        <begin position="1"/>
        <end position="108"/>
    </location>
</feature>
<evidence type="ECO:0000313" key="2">
    <source>
        <dbReference type="EMBL" id="MCE4558247.1"/>
    </source>
</evidence>
<gene>
    <name evidence="2" type="ORF">LXT13_28130</name>
</gene>
<sequence>MNSNQSQGQSQQQSGSGSNTSPGQQRVDHAPDMRPPAAEPGSDGASPAKGDSNRTPWQGQQPASQPPRRQQNDAVSREQQQQGSLSEDTDDAGDTRPGGDVRQATGNN</sequence>
<comment type="caution">
    <text evidence="2">The sequence shown here is derived from an EMBL/GenBank/DDBJ whole genome shotgun (WGS) entry which is preliminary data.</text>
</comment>
<dbReference type="EMBL" id="JAJTWU010000022">
    <property type="protein sequence ID" value="MCE4558247.1"/>
    <property type="molecule type" value="Genomic_DNA"/>
</dbReference>